<dbReference type="RefSeq" id="XP_045963119.1">
    <property type="nucleotide sequence ID" value="XM_046099021.1"/>
</dbReference>
<dbReference type="GO" id="GO:0020037">
    <property type="term" value="F:heme binding"/>
    <property type="evidence" value="ECO:0007669"/>
    <property type="project" value="InterPro"/>
</dbReference>
<dbReference type="PANTHER" id="PTHR24304">
    <property type="entry name" value="CYTOCHROME P450 FAMILY 7"/>
    <property type="match status" value="1"/>
</dbReference>
<keyword evidence="9" id="KW-0812">Transmembrane</keyword>
<sequence length="553" mass="63009">MELLNSLVVRYHRASGLDQVIAILVTIAVLTATSYVIGWATWDGPARLTDPIPFISNTYQYMTNQKDFLVRVAQAMKHNTLVKFYLGPRPVYLVSGAQNMQTIFGSNRKIGNEDLFLRTVMPKLYSMPKHELDRFAADKTGRGKIPAPANGYDGPRLWSTEHHIHNEYMSRSRFLNCLSQHYYRVFAKTLDEKYAIGASHTVSLTELCRNEMIECAIKTFVGDRIFELNPTFTDMYWKFDSIIFPLVLGLPAWMNPRPTNVRDQWNQMIRVYLDTGLERFDWNGQDADADWEPVFGARVCRELVKWLRESDFSTETVAGFLGTFLWAQNSNSIPVAIWALSYLVQDPDLFQEVRKEVRDAETTDLSTGERTIDVGKLITAPLLQAVFSETLRLHMSFNVLREVKDSVSMDGHTLHKGVLLQAPMQVAHYDDLWAVDGHPANEFWPGRHIKYKDETDETGSISRVKTFSLGGRPSHYFPFGGGISICPGRQFAKHEMLATLGLIISKFDLESAEWTNLDDGSTSDRPGVNDQRFAGGGAMPPDRDMKVRWKRIW</sequence>
<dbReference type="InterPro" id="IPR002403">
    <property type="entry name" value="Cyt_P450_E_grp-IV"/>
</dbReference>
<comment type="cofactor">
    <cofactor evidence="1 7">
        <name>heme</name>
        <dbReference type="ChEBI" id="CHEBI:30413"/>
    </cofactor>
</comment>
<feature type="region of interest" description="Disordered" evidence="8">
    <location>
        <begin position="516"/>
        <end position="540"/>
    </location>
</feature>
<evidence type="ECO:0000256" key="6">
    <source>
        <dbReference type="ARBA" id="ARBA00023033"/>
    </source>
</evidence>
<name>A0A9P8UVJ7_9PEZI</name>
<dbReference type="PANTHER" id="PTHR24304:SF2">
    <property type="entry name" value="24-HYDROXYCHOLESTEROL 7-ALPHA-HYDROXYLASE"/>
    <property type="match status" value="1"/>
</dbReference>
<evidence type="ECO:0000313" key="10">
    <source>
        <dbReference type="EMBL" id="KAH6658988.1"/>
    </source>
</evidence>
<accession>A0A9P8UVJ7</accession>
<evidence type="ECO:0000256" key="2">
    <source>
        <dbReference type="ARBA" id="ARBA00010617"/>
    </source>
</evidence>
<dbReference type="SUPFAM" id="SSF48264">
    <property type="entry name" value="Cytochrome P450"/>
    <property type="match status" value="1"/>
</dbReference>
<evidence type="ECO:0000256" key="8">
    <source>
        <dbReference type="SAM" id="MobiDB-lite"/>
    </source>
</evidence>
<keyword evidence="3 7" id="KW-0349">Heme</keyword>
<dbReference type="PRINTS" id="PR00465">
    <property type="entry name" value="EP450IV"/>
</dbReference>
<comment type="caution">
    <text evidence="10">The sequence shown here is derived from an EMBL/GenBank/DDBJ whole genome shotgun (WGS) entry which is preliminary data.</text>
</comment>
<dbReference type="InterPro" id="IPR050529">
    <property type="entry name" value="CYP450_sterol_14alpha_dmase"/>
</dbReference>
<dbReference type="GO" id="GO:0016705">
    <property type="term" value="F:oxidoreductase activity, acting on paired donors, with incorporation or reduction of molecular oxygen"/>
    <property type="evidence" value="ECO:0007669"/>
    <property type="project" value="InterPro"/>
</dbReference>
<keyword evidence="4 7" id="KW-0479">Metal-binding</keyword>
<evidence type="ECO:0000256" key="9">
    <source>
        <dbReference type="SAM" id="Phobius"/>
    </source>
</evidence>
<evidence type="ECO:0000256" key="1">
    <source>
        <dbReference type="ARBA" id="ARBA00001971"/>
    </source>
</evidence>
<dbReference type="GeneID" id="70127913"/>
<evidence type="ECO:0000256" key="7">
    <source>
        <dbReference type="PIRSR" id="PIRSR602403-1"/>
    </source>
</evidence>
<dbReference type="Proteomes" id="UP000758603">
    <property type="component" value="Unassembled WGS sequence"/>
</dbReference>
<keyword evidence="11" id="KW-1185">Reference proteome</keyword>
<keyword evidence="6" id="KW-0560">Oxidoreductase</keyword>
<dbReference type="OrthoDB" id="3366823at2759"/>
<feature type="transmembrane region" description="Helical" evidence="9">
    <location>
        <begin position="20"/>
        <end position="42"/>
    </location>
</feature>
<organism evidence="10 11">
    <name type="scientific">Truncatella angustata</name>
    <dbReference type="NCBI Taxonomy" id="152316"/>
    <lineage>
        <taxon>Eukaryota</taxon>
        <taxon>Fungi</taxon>
        <taxon>Dikarya</taxon>
        <taxon>Ascomycota</taxon>
        <taxon>Pezizomycotina</taxon>
        <taxon>Sordariomycetes</taxon>
        <taxon>Xylariomycetidae</taxon>
        <taxon>Amphisphaeriales</taxon>
        <taxon>Sporocadaceae</taxon>
        <taxon>Truncatella</taxon>
    </lineage>
</organism>
<comment type="similarity">
    <text evidence="2">Belongs to the cytochrome P450 family.</text>
</comment>
<evidence type="ECO:0000313" key="11">
    <source>
        <dbReference type="Proteomes" id="UP000758603"/>
    </source>
</evidence>
<feature type="binding site" description="axial binding residue" evidence="7">
    <location>
        <position position="486"/>
    </location>
    <ligand>
        <name>heme</name>
        <dbReference type="ChEBI" id="CHEBI:30413"/>
    </ligand>
    <ligandPart>
        <name>Fe</name>
        <dbReference type="ChEBI" id="CHEBI:18248"/>
    </ligandPart>
</feature>
<evidence type="ECO:0000256" key="5">
    <source>
        <dbReference type="ARBA" id="ARBA00023004"/>
    </source>
</evidence>
<dbReference type="Gene3D" id="1.10.630.10">
    <property type="entry name" value="Cytochrome P450"/>
    <property type="match status" value="1"/>
</dbReference>
<keyword evidence="5 7" id="KW-0408">Iron</keyword>
<protein>
    <submittedName>
        <fullName evidence="10">Cytochrome P450</fullName>
    </submittedName>
</protein>
<dbReference type="Pfam" id="PF00067">
    <property type="entry name" value="p450"/>
    <property type="match status" value="1"/>
</dbReference>
<reference evidence="10" key="1">
    <citation type="journal article" date="2021" name="Nat. Commun.">
        <title>Genetic determinants of endophytism in the Arabidopsis root mycobiome.</title>
        <authorList>
            <person name="Mesny F."/>
            <person name="Miyauchi S."/>
            <person name="Thiergart T."/>
            <person name="Pickel B."/>
            <person name="Atanasova L."/>
            <person name="Karlsson M."/>
            <person name="Huettel B."/>
            <person name="Barry K.W."/>
            <person name="Haridas S."/>
            <person name="Chen C."/>
            <person name="Bauer D."/>
            <person name="Andreopoulos W."/>
            <person name="Pangilinan J."/>
            <person name="LaButti K."/>
            <person name="Riley R."/>
            <person name="Lipzen A."/>
            <person name="Clum A."/>
            <person name="Drula E."/>
            <person name="Henrissat B."/>
            <person name="Kohler A."/>
            <person name="Grigoriev I.V."/>
            <person name="Martin F.M."/>
            <person name="Hacquard S."/>
        </authorList>
    </citation>
    <scope>NUCLEOTIDE SEQUENCE</scope>
    <source>
        <strain evidence="10">MPI-SDFR-AT-0073</strain>
    </source>
</reference>
<dbReference type="CDD" id="cd11040">
    <property type="entry name" value="CYP7_CYP8-like"/>
    <property type="match status" value="1"/>
</dbReference>
<keyword evidence="6" id="KW-0503">Monooxygenase</keyword>
<dbReference type="EMBL" id="JAGPXC010000001">
    <property type="protein sequence ID" value="KAH6658988.1"/>
    <property type="molecule type" value="Genomic_DNA"/>
</dbReference>
<evidence type="ECO:0000256" key="4">
    <source>
        <dbReference type="ARBA" id="ARBA00022723"/>
    </source>
</evidence>
<evidence type="ECO:0000256" key="3">
    <source>
        <dbReference type="ARBA" id="ARBA00022617"/>
    </source>
</evidence>
<dbReference type="AlphaFoldDB" id="A0A9P8UVJ7"/>
<dbReference type="InterPro" id="IPR036396">
    <property type="entry name" value="Cyt_P450_sf"/>
</dbReference>
<keyword evidence="9" id="KW-1133">Transmembrane helix</keyword>
<dbReference type="InterPro" id="IPR001128">
    <property type="entry name" value="Cyt_P450"/>
</dbReference>
<gene>
    <name evidence="10" type="ORF">BKA67DRAFT_529176</name>
</gene>
<proteinExistence type="inferred from homology"/>
<keyword evidence="9" id="KW-0472">Membrane</keyword>
<dbReference type="GO" id="GO:0008395">
    <property type="term" value="F:steroid hydroxylase activity"/>
    <property type="evidence" value="ECO:0007669"/>
    <property type="project" value="TreeGrafter"/>
</dbReference>
<dbReference type="GO" id="GO:0005506">
    <property type="term" value="F:iron ion binding"/>
    <property type="evidence" value="ECO:0007669"/>
    <property type="project" value="InterPro"/>
</dbReference>